<dbReference type="Proteomes" id="UP001231362">
    <property type="component" value="Unassembled WGS sequence"/>
</dbReference>
<protein>
    <submittedName>
        <fullName evidence="3">Stage II sporulation protein B</fullName>
    </submittedName>
</protein>
<accession>A0ABT9V5A6</accession>
<organism evidence="3 4">
    <name type="scientific">Anoxybacillus andreesenii</name>
    <dbReference type="NCBI Taxonomy" id="1325932"/>
    <lineage>
        <taxon>Bacteria</taxon>
        <taxon>Bacillati</taxon>
        <taxon>Bacillota</taxon>
        <taxon>Bacilli</taxon>
        <taxon>Bacillales</taxon>
        <taxon>Anoxybacillaceae</taxon>
        <taxon>Anoxybacillus</taxon>
    </lineage>
</organism>
<gene>
    <name evidence="3" type="ORF">J2S07_002437</name>
</gene>
<evidence type="ECO:0000256" key="1">
    <source>
        <dbReference type="SAM" id="MobiDB-lite"/>
    </source>
</evidence>
<keyword evidence="4" id="KW-1185">Reference proteome</keyword>
<feature type="compositionally biased region" description="Basic and acidic residues" evidence="1">
    <location>
        <begin position="16"/>
        <end position="38"/>
    </location>
</feature>
<proteinExistence type="predicted"/>
<reference evidence="3 4" key="1">
    <citation type="submission" date="2023-07" db="EMBL/GenBank/DDBJ databases">
        <title>Genomic Encyclopedia of Type Strains, Phase IV (KMG-IV): sequencing the most valuable type-strain genomes for metagenomic binning, comparative biology and taxonomic classification.</title>
        <authorList>
            <person name="Goeker M."/>
        </authorList>
    </citation>
    <scope>NUCLEOTIDE SEQUENCE [LARGE SCALE GENOMIC DNA]</scope>
    <source>
        <strain evidence="3 4">DSM 23948</strain>
    </source>
</reference>
<feature type="region of interest" description="Disordered" evidence="1">
    <location>
        <begin position="1"/>
        <end position="38"/>
    </location>
</feature>
<feature type="transmembrane region" description="Helical" evidence="2">
    <location>
        <begin position="105"/>
        <end position="128"/>
    </location>
</feature>
<evidence type="ECO:0000313" key="3">
    <source>
        <dbReference type="EMBL" id="MDQ0156119.1"/>
    </source>
</evidence>
<keyword evidence="2" id="KW-1133">Transmembrane helix</keyword>
<dbReference type="EMBL" id="JAUSTU010000010">
    <property type="protein sequence ID" value="MDQ0156119.1"/>
    <property type="molecule type" value="Genomic_DNA"/>
</dbReference>
<dbReference type="InterPro" id="IPR036680">
    <property type="entry name" value="SPOR-like_sf"/>
</dbReference>
<name>A0ABT9V5A6_9BACL</name>
<dbReference type="RefSeq" id="WP_307150640.1">
    <property type="nucleotide sequence ID" value="NZ_JAUSTU010000010.1"/>
</dbReference>
<evidence type="ECO:0000256" key="2">
    <source>
        <dbReference type="SAM" id="Phobius"/>
    </source>
</evidence>
<comment type="caution">
    <text evidence="3">The sequence shown here is derived from an EMBL/GenBank/DDBJ whole genome shotgun (WGS) entry which is preliminary data.</text>
</comment>
<keyword evidence="2" id="KW-0472">Membrane</keyword>
<keyword evidence="2" id="KW-0812">Transmembrane</keyword>
<evidence type="ECO:0000313" key="4">
    <source>
        <dbReference type="Proteomes" id="UP001231362"/>
    </source>
</evidence>
<dbReference type="SUPFAM" id="SSF110997">
    <property type="entry name" value="Sporulation related repeat"/>
    <property type="match status" value="1"/>
</dbReference>
<sequence length="347" mass="38051">MEKPGNHKTITIKINGNERSHDKGRKPEKPEIEETRYRNIEPISVKEAAAGQEAQDEDEFDWILPELEDTEEWIEYKIPNKKKVSKGKSYQPFSNGKKTSNKKSMLPSVFLTVFLAVVIGSSFGILLLKMVISDKILEVDKSPAVEEPNSEQAAGADVTSLELPAITGYIIQGGVFSNVEAATSESATITNLGIPTKIMEMDEKAYLFVGIADNLPNAKSIGEKLKGIGIETYAKESSFGGGTIQKLNDSEKKLLEQAPDFYQTLANISATASLSSAIPADAVASLTTQFETWKGIKGIENKALQELKTELEQAVAAINSYNDKKDAKLLTKIQQHLLNFLAIYHAL</sequence>